<dbReference type="EC" id="5.1.1.1" evidence="4 7"/>
<protein>
    <recommendedName>
        <fullName evidence="4 7">Alanine racemase</fullName>
        <ecNumber evidence="4 7">5.1.1.1</ecNumber>
    </recommendedName>
</protein>
<keyword evidence="6 7" id="KW-0413">Isomerase</keyword>
<proteinExistence type="inferred from homology"/>
<comment type="catalytic activity">
    <reaction evidence="1 7">
        <text>L-alanine = D-alanine</text>
        <dbReference type="Rhea" id="RHEA:20249"/>
        <dbReference type="ChEBI" id="CHEBI:57416"/>
        <dbReference type="ChEBI" id="CHEBI:57972"/>
        <dbReference type="EC" id="5.1.1.1"/>
    </reaction>
</comment>
<dbReference type="NCBIfam" id="TIGR00492">
    <property type="entry name" value="alr"/>
    <property type="match status" value="1"/>
</dbReference>
<evidence type="ECO:0000256" key="4">
    <source>
        <dbReference type="ARBA" id="ARBA00013089"/>
    </source>
</evidence>
<dbReference type="InterPro" id="IPR020622">
    <property type="entry name" value="Ala_racemase_pyridoxalP-BS"/>
</dbReference>
<gene>
    <name evidence="9" type="primary">alr</name>
    <name evidence="9" type="ORF">NQF64_02770</name>
</gene>
<evidence type="ECO:0000256" key="5">
    <source>
        <dbReference type="ARBA" id="ARBA00022898"/>
    </source>
</evidence>
<dbReference type="SUPFAM" id="SSF50621">
    <property type="entry name" value="Alanine racemase C-terminal domain-like"/>
    <property type="match status" value="1"/>
</dbReference>
<dbReference type="Gene3D" id="3.20.20.10">
    <property type="entry name" value="Alanine racemase"/>
    <property type="match status" value="1"/>
</dbReference>
<dbReference type="GO" id="GO:0008784">
    <property type="term" value="F:alanine racemase activity"/>
    <property type="evidence" value="ECO:0007669"/>
    <property type="project" value="UniProtKB-EC"/>
</dbReference>
<dbReference type="SUPFAM" id="SSF51419">
    <property type="entry name" value="PLP-binding barrel"/>
    <property type="match status" value="1"/>
</dbReference>
<dbReference type="InterPro" id="IPR009006">
    <property type="entry name" value="Ala_racemase/Decarboxylase_C"/>
</dbReference>
<keyword evidence="10" id="KW-1185">Reference proteome</keyword>
<evidence type="ECO:0000256" key="2">
    <source>
        <dbReference type="ARBA" id="ARBA00001933"/>
    </source>
</evidence>
<dbReference type="InterPro" id="IPR029066">
    <property type="entry name" value="PLP-binding_barrel"/>
</dbReference>
<feature type="modified residue" description="N6-(pyridoxal phosphate)lysine" evidence="7">
    <location>
        <position position="33"/>
    </location>
</feature>
<dbReference type="PANTHER" id="PTHR30511:SF0">
    <property type="entry name" value="ALANINE RACEMASE, CATABOLIC-RELATED"/>
    <property type="match status" value="1"/>
</dbReference>
<comment type="caution">
    <text evidence="9">The sequence shown here is derived from an EMBL/GenBank/DDBJ whole genome shotgun (WGS) entry which is preliminary data.</text>
</comment>
<dbReference type="PANTHER" id="PTHR30511">
    <property type="entry name" value="ALANINE RACEMASE"/>
    <property type="match status" value="1"/>
</dbReference>
<comment type="pathway">
    <text evidence="7">Amino-acid biosynthesis; D-alanine biosynthesis; D-alanine from L-alanine: step 1/1.</text>
</comment>
<feature type="active site" description="Proton acceptor; specific for D-alanine" evidence="7">
    <location>
        <position position="33"/>
    </location>
</feature>
<name>A0ABT3WB13_9PROT</name>
<dbReference type="InterPro" id="IPR000821">
    <property type="entry name" value="Ala_racemase"/>
</dbReference>
<reference evidence="9 10" key="1">
    <citation type="submission" date="2022-07" db="EMBL/GenBank/DDBJ databases">
        <title>Bombella genomes.</title>
        <authorList>
            <person name="Harer L."/>
            <person name="Styblova S."/>
            <person name="Ehrmann M."/>
        </authorList>
    </citation>
    <scope>NUCLEOTIDE SEQUENCE [LARGE SCALE GENOMIC DNA]</scope>
    <source>
        <strain evidence="9 10">TMW 2.2558</strain>
    </source>
</reference>
<dbReference type="CDD" id="cd00430">
    <property type="entry name" value="PLPDE_III_AR"/>
    <property type="match status" value="1"/>
</dbReference>
<evidence type="ECO:0000259" key="8">
    <source>
        <dbReference type="SMART" id="SM01005"/>
    </source>
</evidence>
<dbReference type="Pfam" id="PF00842">
    <property type="entry name" value="Ala_racemase_C"/>
    <property type="match status" value="1"/>
</dbReference>
<feature type="active site" description="Proton acceptor; specific for L-alanine" evidence="7">
    <location>
        <position position="246"/>
    </location>
</feature>
<feature type="binding site" evidence="7">
    <location>
        <position position="130"/>
    </location>
    <ligand>
        <name>substrate</name>
    </ligand>
</feature>
<evidence type="ECO:0000256" key="7">
    <source>
        <dbReference type="HAMAP-Rule" id="MF_01201"/>
    </source>
</evidence>
<dbReference type="HAMAP" id="MF_01201">
    <property type="entry name" value="Ala_racemase"/>
    <property type="match status" value="1"/>
</dbReference>
<dbReference type="RefSeq" id="WP_266106387.1">
    <property type="nucleotide sequence ID" value="NZ_JANIDW010000001.1"/>
</dbReference>
<dbReference type="Gene3D" id="2.40.37.10">
    <property type="entry name" value="Lyase, Ornithine Decarboxylase, Chain A, domain 1"/>
    <property type="match status" value="1"/>
</dbReference>
<dbReference type="InterPro" id="IPR001608">
    <property type="entry name" value="Ala_racemase_N"/>
</dbReference>
<dbReference type="EMBL" id="JANIDW010000001">
    <property type="protein sequence ID" value="MCX5614171.1"/>
    <property type="molecule type" value="Genomic_DNA"/>
</dbReference>
<dbReference type="SMART" id="SM01005">
    <property type="entry name" value="Ala_racemase_C"/>
    <property type="match status" value="1"/>
</dbReference>
<keyword evidence="5 7" id="KW-0663">Pyridoxal phosphate</keyword>
<dbReference type="InterPro" id="IPR011079">
    <property type="entry name" value="Ala_racemase_C"/>
</dbReference>
<comment type="function">
    <text evidence="7">Catalyzes the interconversion of L-alanine and D-alanine. May also act on other amino acids.</text>
</comment>
<dbReference type="PROSITE" id="PS00395">
    <property type="entry name" value="ALANINE_RACEMASE"/>
    <property type="match status" value="1"/>
</dbReference>
<dbReference type="PRINTS" id="PR00992">
    <property type="entry name" value="ALARACEMASE"/>
</dbReference>
<evidence type="ECO:0000313" key="9">
    <source>
        <dbReference type="EMBL" id="MCX5614171.1"/>
    </source>
</evidence>
<accession>A0ABT3WB13</accession>
<comment type="cofactor">
    <cofactor evidence="2 7">
        <name>pyridoxal 5'-phosphate</name>
        <dbReference type="ChEBI" id="CHEBI:597326"/>
    </cofactor>
</comment>
<feature type="binding site" evidence="7">
    <location>
        <position position="294"/>
    </location>
    <ligand>
        <name>substrate</name>
    </ligand>
</feature>
<organism evidence="9 10">
    <name type="scientific">Bombella saccharophila</name>
    <dbReference type="NCBI Taxonomy" id="2967338"/>
    <lineage>
        <taxon>Bacteria</taxon>
        <taxon>Pseudomonadati</taxon>
        <taxon>Pseudomonadota</taxon>
        <taxon>Alphaproteobacteria</taxon>
        <taxon>Acetobacterales</taxon>
        <taxon>Acetobacteraceae</taxon>
        <taxon>Bombella</taxon>
    </lineage>
</organism>
<evidence type="ECO:0000256" key="1">
    <source>
        <dbReference type="ARBA" id="ARBA00000316"/>
    </source>
</evidence>
<evidence type="ECO:0000256" key="3">
    <source>
        <dbReference type="ARBA" id="ARBA00007880"/>
    </source>
</evidence>
<evidence type="ECO:0000313" key="10">
    <source>
        <dbReference type="Proteomes" id="UP001165648"/>
    </source>
</evidence>
<feature type="domain" description="Alanine racemase C-terminal" evidence="8">
    <location>
        <begin position="225"/>
        <end position="351"/>
    </location>
</feature>
<dbReference type="Proteomes" id="UP001165648">
    <property type="component" value="Unassembled WGS sequence"/>
</dbReference>
<comment type="similarity">
    <text evidence="3 7">Belongs to the alanine racemase family.</text>
</comment>
<sequence>MSARLMVDLGAVRHNHASLAAFASGAECAAVVKADAYGLGMKQISAALVGKVNTFFVAHPEEGITLRKLYPDKTIFVLHGFLPGYAEVMSYYNLYPVLNSVSQVHNWQSFCHDKGYNYPAAIQFDTGMSRFGISESELHNEYVQRLKPVLVMSHLACADQPNHPANAAQRACFLRMSAAFPGVPRSLSASAGILLGKEYHFEMVRPGVSLYGLTEQQTHMSLRPAVGLEAQILQIREIPAGAAIGYGLTYCAERPTRVATVGIGYADGVFRSFAQKGFLWKGNVPLPVIGRISMDSLSVDITVLSPDSVLEGDWLTLIGPEQDLARMAEQAGTISYEILTSLGYRFDRFYQD</sequence>
<evidence type="ECO:0000256" key="6">
    <source>
        <dbReference type="ARBA" id="ARBA00023235"/>
    </source>
</evidence>
<dbReference type="Pfam" id="PF01168">
    <property type="entry name" value="Ala_racemase_N"/>
    <property type="match status" value="1"/>
</dbReference>